<organism evidence="1 2">
    <name type="scientific">Nocardioides marmoriginsengisoli</name>
    <dbReference type="NCBI Taxonomy" id="661483"/>
    <lineage>
        <taxon>Bacteria</taxon>
        <taxon>Bacillati</taxon>
        <taxon>Actinomycetota</taxon>
        <taxon>Actinomycetes</taxon>
        <taxon>Propionibacteriales</taxon>
        <taxon>Nocardioidaceae</taxon>
        <taxon>Nocardioides</taxon>
    </lineage>
</organism>
<dbReference type="EMBL" id="RJSE01000007">
    <property type="protein sequence ID" value="RNL63098.1"/>
    <property type="molecule type" value="Genomic_DNA"/>
</dbReference>
<proteinExistence type="predicted"/>
<protein>
    <submittedName>
        <fullName evidence="1">Uncharacterized protein</fullName>
    </submittedName>
</protein>
<evidence type="ECO:0000313" key="2">
    <source>
        <dbReference type="Proteomes" id="UP000267128"/>
    </source>
</evidence>
<accession>A0A3N0CI00</accession>
<dbReference type="Proteomes" id="UP000267128">
    <property type="component" value="Unassembled WGS sequence"/>
</dbReference>
<keyword evidence="2" id="KW-1185">Reference proteome</keyword>
<sequence>MLAGTLILALAASGCGSSPDSSHQADARSLSALVDSAPGVAAERTYGLYSSVANLAMTSKQPIRDYLPVPQLELGVVGSVAGFAEGPHYREFENDPGGRTTVMAVRVEGVLKGTVPKSRMVYAQLLGAAGPRDAAKAIPVGTAVALMLSPLDGDASVPPVNPGAGRPAGEPLWIPAAQGLIVSNGPNGGISYPRAEMSDPDVRLDDLVADDMKALHRPVVMLE</sequence>
<dbReference type="AlphaFoldDB" id="A0A3N0CI00"/>
<comment type="caution">
    <text evidence="1">The sequence shown here is derived from an EMBL/GenBank/DDBJ whole genome shotgun (WGS) entry which is preliminary data.</text>
</comment>
<reference evidence="1 2" key="1">
    <citation type="submission" date="2018-11" db="EMBL/GenBank/DDBJ databases">
        <authorList>
            <person name="Li F."/>
        </authorList>
    </citation>
    <scope>NUCLEOTIDE SEQUENCE [LARGE SCALE GENOMIC DNA]</scope>
    <source>
        <strain evidence="1 2">Gsoil 097</strain>
    </source>
</reference>
<evidence type="ECO:0000313" key="1">
    <source>
        <dbReference type="EMBL" id="RNL63098.1"/>
    </source>
</evidence>
<name>A0A3N0CI00_9ACTN</name>
<gene>
    <name evidence="1" type="ORF">EFK50_15410</name>
</gene>